<accession>A0AA36GII5</accession>
<protein>
    <submittedName>
        <fullName evidence="1">Uncharacterized protein</fullName>
    </submittedName>
</protein>
<evidence type="ECO:0000313" key="1">
    <source>
        <dbReference type="EMBL" id="CAJ0589971.1"/>
    </source>
</evidence>
<evidence type="ECO:0000313" key="2">
    <source>
        <dbReference type="Proteomes" id="UP001176961"/>
    </source>
</evidence>
<gene>
    <name evidence="1" type="ORF">CYNAS_LOCUS1954</name>
</gene>
<organism evidence="1 2">
    <name type="scientific">Cylicocyclus nassatus</name>
    <name type="common">Nematode worm</name>
    <dbReference type="NCBI Taxonomy" id="53992"/>
    <lineage>
        <taxon>Eukaryota</taxon>
        <taxon>Metazoa</taxon>
        <taxon>Ecdysozoa</taxon>
        <taxon>Nematoda</taxon>
        <taxon>Chromadorea</taxon>
        <taxon>Rhabditida</taxon>
        <taxon>Rhabditina</taxon>
        <taxon>Rhabditomorpha</taxon>
        <taxon>Strongyloidea</taxon>
        <taxon>Strongylidae</taxon>
        <taxon>Cylicocyclus</taxon>
    </lineage>
</organism>
<sequence>MVADPNDYFGTITRLLKQQSTYRLSQVGTYLDADDSTTFDVLVPTLQFNPQLSIMVVPLAFLQAPISYPKNDAPKYSIYGSLGVSVNHFLAKLFWPRVERGSQKQCLENIFRGYLSTLYRNNADFEDETLRTIELSDALDTTSYSYIALNGNTTTREQKLPGFDNFDDVQNMMMTFGTMFCNRDGAQPGSPYEAMINTVATNTKLLSQHFKCLNSSAIFYRRQCL</sequence>
<dbReference type="SUPFAM" id="SSF55486">
    <property type="entry name" value="Metalloproteases ('zincins'), catalytic domain"/>
    <property type="match status" value="1"/>
</dbReference>
<reference evidence="1" key="1">
    <citation type="submission" date="2023-07" db="EMBL/GenBank/DDBJ databases">
        <authorList>
            <consortium name="CYATHOMIX"/>
        </authorList>
    </citation>
    <scope>NUCLEOTIDE SEQUENCE</scope>
    <source>
        <strain evidence="1">N/A</strain>
    </source>
</reference>
<dbReference type="AlphaFoldDB" id="A0AA36GII5"/>
<dbReference type="GO" id="GO:0006508">
    <property type="term" value="P:proteolysis"/>
    <property type="evidence" value="ECO:0007669"/>
    <property type="project" value="InterPro"/>
</dbReference>
<dbReference type="Proteomes" id="UP001176961">
    <property type="component" value="Unassembled WGS sequence"/>
</dbReference>
<dbReference type="EMBL" id="CATQJL010000001">
    <property type="protein sequence ID" value="CAJ0589971.1"/>
    <property type="molecule type" value="Genomic_DNA"/>
</dbReference>
<dbReference type="Gene3D" id="3.40.390.10">
    <property type="entry name" value="Collagenase (Catalytic Domain)"/>
    <property type="match status" value="1"/>
</dbReference>
<keyword evidence="2" id="KW-1185">Reference proteome</keyword>
<dbReference type="InterPro" id="IPR000718">
    <property type="entry name" value="Peptidase_M13"/>
</dbReference>
<dbReference type="PROSITE" id="PS51885">
    <property type="entry name" value="NEPRILYSIN"/>
    <property type="match status" value="1"/>
</dbReference>
<proteinExistence type="predicted"/>
<dbReference type="GO" id="GO:0004222">
    <property type="term" value="F:metalloendopeptidase activity"/>
    <property type="evidence" value="ECO:0007669"/>
    <property type="project" value="InterPro"/>
</dbReference>
<comment type="caution">
    <text evidence="1">The sequence shown here is derived from an EMBL/GenBank/DDBJ whole genome shotgun (WGS) entry which is preliminary data.</text>
</comment>
<dbReference type="InterPro" id="IPR024079">
    <property type="entry name" value="MetalloPept_cat_dom_sf"/>
</dbReference>
<name>A0AA36GII5_CYLNA</name>